<dbReference type="OrthoDB" id="7304968at2"/>
<dbReference type="PANTHER" id="PTHR35936:SF25">
    <property type="entry name" value="ABC TRANSPORTER SUBSTRATE-BINDING PROTEIN"/>
    <property type="match status" value="1"/>
</dbReference>
<protein>
    <submittedName>
        <fullName evidence="5">Amino acid ABC transporter substrate-binding protein</fullName>
    </submittedName>
</protein>
<dbReference type="EMBL" id="PGCP01000001">
    <property type="protein sequence ID" value="PJC95201.1"/>
    <property type="molecule type" value="Genomic_DNA"/>
</dbReference>
<dbReference type="SMART" id="SM00062">
    <property type="entry name" value="PBPb"/>
    <property type="match status" value="1"/>
</dbReference>
<comment type="caution">
    <text evidence="5">The sequence shown here is derived from an EMBL/GenBank/DDBJ whole genome shotgun (WGS) entry which is preliminary data.</text>
</comment>
<feature type="signal peptide" evidence="3">
    <location>
        <begin position="1"/>
        <end position="20"/>
    </location>
</feature>
<evidence type="ECO:0000256" key="3">
    <source>
        <dbReference type="SAM" id="SignalP"/>
    </source>
</evidence>
<evidence type="ECO:0000259" key="4">
    <source>
        <dbReference type="SMART" id="SM00062"/>
    </source>
</evidence>
<dbReference type="InterPro" id="IPR001638">
    <property type="entry name" value="Solute-binding_3/MltF_N"/>
</dbReference>
<comment type="similarity">
    <text evidence="1">Belongs to the bacterial solute-binding protein 3 family.</text>
</comment>
<evidence type="ECO:0000256" key="1">
    <source>
        <dbReference type="ARBA" id="ARBA00010333"/>
    </source>
</evidence>
<keyword evidence="6" id="KW-1185">Reference proteome</keyword>
<accession>A0A2M8HFA1</accession>
<dbReference type="PANTHER" id="PTHR35936">
    <property type="entry name" value="MEMBRANE-BOUND LYTIC MUREIN TRANSGLYCOSYLASE F"/>
    <property type="match status" value="1"/>
</dbReference>
<dbReference type="Proteomes" id="UP000232060">
    <property type="component" value="Unassembled WGS sequence"/>
</dbReference>
<organism evidence="5 6">
    <name type="scientific">Aeromonas lusitana</name>
    <dbReference type="NCBI Taxonomy" id="931529"/>
    <lineage>
        <taxon>Bacteria</taxon>
        <taxon>Pseudomonadati</taxon>
        <taxon>Pseudomonadota</taxon>
        <taxon>Gammaproteobacteria</taxon>
        <taxon>Aeromonadales</taxon>
        <taxon>Aeromonadaceae</taxon>
        <taxon>Aeromonas</taxon>
    </lineage>
</organism>
<keyword evidence="2 3" id="KW-0732">Signal</keyword>
<name>A0A2M8HFA1_9GAMM</name>
<dbReference type="AlphaFoldDB" id="A0A2M8HFA1"/>
<evidence type="ECO:0000313" key="5">
    <source>
        <dbReference type="EMBL" id="PJC95201.1"/>
    </source>
</evidence>
<evidence type="ECO:0000256" key="2">
    <source>
        <dbReference type="ARBA" id="ARBA00022729"/>
    </source>
</evidence>
<evidence type="ECO:0000313" key="6">
    <source>
        <dbReference type="Proteomes" id="UP000232060"/>
    </source>
</evidence>
<feature type="domain" description="Solute-binding protein family 3/N-terminal" evidence="4">
    <location>
        <begin position="27"/>
        <end position="256"/>
    </location>
</feature>
<dbReference type="SUPFAM" id="SSF53850">
    <property type="entry name" value="Periplasmic binding protein-like II"/>
    <property type="match status" value="1"/>
</dbReference>
<dbReference type="Gene3D" id="3.40.190.10">
    <property type="entry name" value="Periplasmic binding protein-like II"/>
    <property type="match status" value="2"/>
</dbReference>
<proteinExistence type="inferred from homology"/>
<sequence>MRLPLLFCLLFALPASMAWASLLCPSPLRVGFDNWPPYHYYQQDGETRRMRGFAVEYLDAVSARLGCRLVYVERPWKRVLHDLARGRLDIAMEAYFFDDRARYAWFSDAYNPGRTALWVRKADLYDEQDLATWLGKGHRLGVTKDYYYGAEIGTLLRRYPHQVSEVNDVQNYRKLQLGRIDGFLGDRLATPWGLKREGLAGGIVPHAMRVYETPTHFMLSKQTLSAEFVARFNQALGAVGKSDEHALIWRRYASPR</sequence>
<gene>
    <name evidence="5" type="ORF">CUC44_00490</name>
</gene>
<dbReference type="RefSeq" id="WP_100858048.1">
    <property type="nucleotide sequence ID" value="NZ_PGCP01000001.1"/>
</dbReference>
<dbReference type="Pfam" id="PF00497">
    <property type="entry name" value="SBP_bac_3"/>
    <property type="match status" value="1"/>
</dbReference>
<feature type="chain" id="PRO_5014973890" evidence="3">
    <location>
        <begin position="21"/>
        <end position="256"/>
    </location>
</feature>
<reference evidence="5 6" key="1">
    <citation type="submission" date="2017-11" db="EMBL/GenBank/DDBJ databases">
        <title>Draft genome sequence of environmental isolate Aeromonas lusitania sp. nov. MDC 2473.</title>
        <authorList>
            <person name="Colston S.M."/>
            <person name="Navarro A."/>
            <person name="Martinez-Murcia A.J."/>
            <person name="Graf J."/>
        </authorList>
    </citation>
    <scope>NUCLEOTIDE SEQUENCE [LARGE SCALE GENOMIC DNA]</scope>
    <source>
        <strain evidence="5 6">MDC 2473</strain>
    </source>
</reference>